<dbReference type="Gene3D" id="3.40.50.2000">
    <property type="entry name" value="Glycogen Phosphorylase B"/>
    <property type="match status" value="2"/>
</dbReference>
<organism evidence="2 3">
    <name type="scientific">Oceanidesulfovibrio marinus</name>
    <dbReference type="NCBI Taxonomy" id="370038"/>
    <lineage>
        <taxon>Bacteria</taxon>
        <taxon>Pseudomonadati</taxon>
        <taxon>Thermodesulfobacteriota</taxon>
        <taxon>Desulfovibrionia</taxon>
        <taxon>Desulfovibrionales</taxon>
        <taxon>Desulfovibrionaceae</taxon>
        <taxon>Oceanidesulfovibrio</taxon>
    </lineage>
</organism>
<evidence type="ECO:0000256" key="1">
    <source>
        <dbReference type="ARBA" id="ARBA00022679"/>
    </source>
</evidence>
<dbReference type="EMBL" id="QMIF01000002">
    <property type="protein sequence ID" value="TVM36087.1"/>
    <property type="molecule type" value="Genomic_DNA"/>
</dbReference>
<gene>
    <name evidence="2" type="ORF">DQK91_05440</name>
</gene>
<keyword evidence="2" id="KW-0328">Glycosyltransferase</keyword>
<dbReference type="PANTHER" id="PTHR46401">
    <property type="entry name" value="GLYCOSYLTRANSFERASE WBBK-RELATED"/>
    <property type="match status" value="1"/>
</dbReference>
<proteinExistence type="predicted"/>
<sequence length="291" mass="32748">MGHIADVYSPYSRSVQYYDIIIHFSVEEGGLGLLRHVKSEGKKVILWPNLWVESHDRDRVKKVAAAHLDLADAVVFKSRTEEKKFKSVAWQDNTRSIIVPAGVDPSFAQAAPSRLFRSSYGLDTYLLWVGIIEPTKNQLSTIEALADFDLPLVIVGDYRDKEYYAQCRAAAPEHFLFLDPIAHNSDLIRSAMQECRLYIETSLDPPGKSVIEAAIAGAPLLVRESAWAREHFGDAAFYLNADDAGSIREGIERTLDVPKKQVLRNDLMKKHLFPDVLSPLTQLIAELTQER</sequence>
<comment type="caution">
    <text evidence="2">The sequence shown here is derived from an EMBL/GenBank/DDBJ whole genome shotgun (WGS) entry which is preliminary data.</text>
</comment>
<keyword evidence="1 2" id="KW-0808">Transferase</keyword>
<reference evidence="2 3" key="1">
    <citation type="submission" date="2018-06" db="EMBL/GenBank/DDBJ databases">
        <title>Complete genome of Desulfovibrio marinus P48SEP.</title>
        <authorList>
            <person name="Crispim J.S."/>
            <person name="Vidigal P.M.P."/>
            <person name="Silva L.C.F."/>
            <person name="Araujo L.C."/>
            <person name="Laguardia C.N."/>
            <person name="Dias R.S."/>
            <person name="Sousa M.P."/>
            <person name="Paula S.O."/>
            <person name="Silva C."/>
        </authorList>
    </citation>
    <scope>NUCLEOTIDE SEQUENCE [LARGE SCALE GENOMIC DNA]</scope>
    <source>
        <strain evidence="2 3">P48SEP</strain>
    </source>
</reference>
<dbReference type="PANTHER" id="PTHR46401:SF2">
    <property type="entry name" value="GLYCOSYLTRANSFERASE WBBK-RELATED"/>
    <property type="match status" value="1"/>
</dbReference>
<dbReference type="GO" id="GO:0009103">
    <property type="term" value="P:lipopolysaccharide biosynthetic process"/>
    <property type="evidence" value="ECO:0007669"/>
    <property type="project" value="TreeGrafter"/>
</dbReference>
<accession>A0A6P1ZP62</accession>
<name>A0A6P1ZP62_9BACT</name>
<dbReference type="GO" id="GO:0016757">
    <property type="term" value="F:glycosyltransferase activity"/>
    <property type="evidence" value="ECO:0007669"/>
    <property type="project" value="UniProtKB-KW"/>
</dbReference>
<evidence type="ECO:0000313" key="3">
    <source>
        <dbReference type="Proteomes" id="UP000434052"/>
    </source>
</evidence>
<dbReference type="Proteomes" id="UP000434052">
    <property type="component" value="Unassembled WGS sequence"/>
</dbReference>
<dbReference type="SUPFAM" id="SSF53756">
    <property type="entry name" value="UDP-Glycosyltransferase/glycogen phosphorylase"/>
    <property type="match status" value="1"/>
</dbReference>
<protein>
    <submittedName>
        <fullName evidence="2">Mannosyltransferase</fullName>
    </submittedName>
</protein>
<dbReference type="AlphaFoldDB" id="A0A6P1ZP62"/>
<evidence type="ECO:0000313" key="2">
    <source>
        <dbReference type="EMBL" id="TVM36087.1"/>
    </source>
</evidence>